<keyword evidence="4" id="KW-1185">Reference proteome</keyword>
<dbReference type="PANTHER" id="PTHR43222:SF9">
    <property type="entry name" value="8-OXO-(D)GTP PHOSPHATASE"/>
    <property type="match status" value="1"/>
</dbReference>
<dbReference type="PROSITE" id="PS51462">
    <property type="entry name" value="NUDIX"/>
    <property type="match status" value="1"/>
</dbReference>
<dbReference type="CDD" id="cd03673">
    <property type="entry name" value="NUDIX_Ap6A_hydrolase"/>
    <property type="match status" value="1"/>
</dbReference>
<feature type="domain" description="Nudix hydrolase" evidence="2">
    <location>
        <begin position="14"/>
        <end position="141"/>
    </location>
</feature>
<protein>
    <submittedName>
        <fullName evidence="3">NUDIX hydrolase</fullName>
    </submittedName>
</protein>
<dbReference type="InterPro" id="IPR013078">
    <property type="entry name" value="His_Pase_superF_clade-1"/>
</dbReference>
<dbReference type="Pfam" id="PF00300">
    <property type="entry name" value="His_Phos_1"/>
    <property type="match status" value="1"/>
</dbReference>
<keyword evidence="1 3" id="KW-0378">Hydrolase</keyword>
<dbReference type="Proteomes" id="UP000230551">
    <property type="component" value="Unassembled WGS sequence"/>
</dbReference>
<dbReference type="PROSITE" id="PS00893">
    <property type="entry name" value="NUDIX_BOX"/>
    <property type="match status" value="1"/>
</dbReference>
<evidence type="ECO:0000256" key="1">
    <source>
        <dbReference type="ARBA" id="ARBA00022801"/>
    </source>
</evidence>
<proteinExistence type="predicted"/>
<dbReference type="AlphaFoldDB" id="A0A2G5PAD8"/>
<reference evidence="3 4" key="1">
    <citation type="journal article" date="2017" name="Infect. Genet. Evol.">
        <title>The new phylogeny of the genus Mycobacterium: The old and the news.</title>
        <authorList>
            <person name="Tortoli E."/>
            <person name="Fedrizzi T."/>
            <person name="Meehan C.J."/>
            <person name="Trovato A."/>
            <person name="Grottola A."/>
            <person name="Giacobazzi E."/>
            <person name="Serpini G.F."/>
            <person name="Tagliazucchi S."/>
            <person name="Fabio A."/>
            <person name="Bettua C."/>
            <person name="Bertorelli R."/>
            <person name="Frascaro F."/>
            <person name="De Sanctis V."/>
            <person name="Pecorari M."/>
            <person name="Jousson O."/>
            <person name="Segata N."/>
            <person name="Cirillo D.M."/>
        </authorList>
    </citation>
    <scope>NUCLEOTIDE SEQUENCE [LARGE SCALE GENOMIC DNA]</scope>
    <source>
        <strain evidence="3 4">CIP1034565</strain>
    </source>
</reference>
<name>A0A2G5PAD8_9MYCO</name>
<dbReference type="OrthoDB" id="4287477at2"/>
<dbReference type="Gene3D" id="3.40.50.1240">
    <property type="entry name" value="Phosphoglycerate mutase-like"/>
    <property type="match status" value="1"/>
</dbReference>
<dbReference type="EMBL" id="PDCN02000013">
    <property type="protein sequence ID" value="PIB74953.1"/>
    <property type="molecule type" value="Genomic_DNA"/>
</dbReference>
<evidence type="ECO:0000313" key="4">
    <source>
        <dbReference type="Proteomes" id="UP000230551"/>
    </source>
</evidence>
<dbReference type="InterPro" id="IPR015797">
    <property type="entry name" value="NUDIX_hydrolase-like_dom_sf"/>
</dbReference>
<gene>
    <name evidence="3" type="ORF">CQY22_011370</name>
</gene>
<dbReference type="SUPFAM" id="SSF53254">
    <property type="entry name" value="Phosphoglycerate mutase-like"/>
    <property type="match status" value="1"/>
</dbReference>
<comment type="caution">
    <text evidence="3">The sequence shown here is derived from an EMBL/GenBank/DDBJ whole genome shotgun (WGS) entry which is preliminary data.</text>
</comment>
<dbReference type="SMART" id="SM00855">
    <property type="entry name" value="PGAM"/>
    <property type="match status" value="1"/>
</dbReference>
<organism evidence="3 4">
    <name type="scientific">Mycolicibacterium brumae</name>
    <dbReference type="NCBI Taxonomy" id="85968"/>
    <lineage>
        <taxon>Bacteria</taxon>
        <taxon>Bacillati</taxon>
        <taxon>Actinomycetota</taxon>
        <taxon>Actinomycetes</taxon>
        <taxon>Mycobacteriales</taxon>
        <taxon>Mycobacteriaceae</taxon>
        <taxon>Mycolicibacterium</taxon>
    </lineage>
</organism>
<dbReference type="RefSeq" id="WP_090585452.1">
    <property type="nucleotide sequence ID" value="NZ_CP104302.1"/>
</dbReference>
<dbReference type="CDD" id="cd07067">
    <property type="entry name" value="HP_PGM_like"/>
    <property type="match status" value="1"/>
</dbReference>
<dbReference type="InterPro" id="IPR020084">
    <property type="entry name" value="NUDIX_hydrolase_CS"/>
</dbReference>
<dbReference type="GO" id="GO:0016787">
    <property type="term" value="F:hydrolase activity"/>
    <property type="evidence" value="ECO:0007669"/>
    <property type="project" value="UniProtKB-KW"/>
</dbReference>
<dbReference type="InterPro" id="IPR000086">
    <property type="entry name" value="NUDIX_hydrolase_dom"/>
</dbReference>
<dbReference type="STRING" id="85968.GCA_900073015_00456"/>
<dbReference type="SUPFAM" id="SSF55811">
    <property type="entry name" value="Nudix"/>
    <property type="match status" value="1"/>
</dbReference>
<dbReference type="Pfam" id="PF00293">
    <property type="entry name" value="NUDIX"/>
    <property type="match status" value="1"/>
</dbReference>
<evidence type="ECO:0000259" key="2">
    <source>
        <dbReference type="PROSITE" id="PS51462"/>
    </source>
</evidence>
<sequence length="308" mass="33728">MTLNGSVRSGSNGVVVLAAGAVLWRPGADGEPEVALVHRPRYDDWSLPKGKVDRGESEPVTAVREILEETGFGSVLGRSLGSVSYQVRQGGKRVSYWVARAVDGEFTPNHEVDELRWLSVPDAAKLATYPYDRKLLRRFAKLPPDTQTLLVVRHGTAGRKARYKGDDRKRPLDKQGRAQAEALVGLLLAFGAEHLHAADRTRCAQTLQPLADELGVKIAAEPALTEEAYAEKPKKARNRFAEIAAADGIAVVCSQGKVIPHIIDWWCAKDSIRPDKSRNRKGSVWVLSLHDGKLVAANHIGSPLPVRY</sequence>
<accession>A0A2G5PAD8</accession>
<dbReference type="PANTHER" id="PTHR43222">
    <property type="entry name" value="NUDIX HYDROLASE 23"/>
    <property type="match status" value="1"/>
</dbReference>
<dbReference type="Gene3D" id="3.90.79.10">
    <property type="entry name" value="Nucleoside Triphosphate Pyrophosphohydrolase"/>
    <property type="match status" value="1"/>
</dbReference>
<evidence type="ECO:0000313" key="3">
    <source>
        <dbReference type="EMBL" id="PIB74953.1"/>
    </source>
</evidence>
<dbReference type="InterPro" id="IPR029033">
    <property type="entry name" value="His_PPase_superfam"/>
</dbReference>